<evidence type="ECO:0000313" key="6">
    <source>
        <dbReference type="Proteomes" id="UP000520592"/>
    </source>
</evidence>
<evidence type="ECO:0000256" key="3">
    <source>
        <dbReference type="ARBA" id="ARBA00022837"/>
    </source>
</evidence>
<reference evidence="5 6" key="1">
    <citation type="submission" date="2020-04" db="EMBL/GenBank/DDBJ databases">
        <title>Molecular characterization of pseudomonads from Agaricus bisporus reveal novel blotch 2 pathogens in Western Europe.</title>
        <authorList>
            <person name="Taparia T."/>
            <person name="Krijger M."/>
            <person name="Haynes E."/>
            <person name="Elpinstone J.G."/>
            <person name="Noble R."/>
            <person name="Van Der Wolf J."/>
        </authorList>
    </citation>
    <scope>NUCLEOTIDE SEQUENCE [LARGE SCALE GENOMIC DNA]</scope>
    <source>
        <strain evidence="5 6">IPO3737</strain>
    </source>
</reference>
<dbReference type="PROSITE" id="PS00330">
    <property type="entry name" value="HEMOLYSIN_CALCIUM"/>
    <property type="match status" value="6"/>
</dbReference>
<dbReference type="InterPro" id="IPR050557">
    <property type="entry name" value="RTX_toxin/Mannuronan_C5-epim"/>
</dbReference>
<sequence>MGVSIQLDGSIIVKDFSGLTFKISKDGEITVLDRDGNSFEFSKEGFEFNWESGNTKFKIDKDGVFEGVVEITASSHAVFTGRRTPGGGLSLDKAKIDTPDVGMKVGPFGALELGVDGYMEWTPGAGAELGVDKKVLILGKDLNEIIEKAYGYVESSWLGQAMARRGDWIDAVADGRTDLTYLDWLKQQRAGQSNEPLSDEGGSWMEGTFGGLGTTHQVMKYVKEKFGAAEASSSPLILDLDGDGVETVGINNGVRFDHDGNGFSEATGWVGRDDGLLVWDKNKNGVIDGGLELFGNNFVLSTGNKAENGFAALAEFDSNHDGYVDALDSKFSELRVWRDLNADGISQSNELFKLEEVGVRSLNVLYERGETADVNGNQHLQLGGYTRIDGAVSKMDDVWFKVDRANTKEKDLVGISDDIKVLPDILGFGNVHGLHQAMARDTSRKLQGLVSEFLQATDDVARMALTDRILLVWTGAEDYPVASRGWNVADARKLYAVEVLMGESFNQGGGADSGNPGYLAASLLMEAYGRVSDYIYSQLMLQSKYKSLLTDVSISFAGDLEVVNTDKLVVSLLELYSAGSTQGTDYLVGFAKSLKFGGVFGGKIIESLGAKGDANGSQLYYDLSVLGLENKIGDSASNILQSAGDKNTHLFGLAGDDQLIGGSGDDVLDGGSGNDSLSGNDGSDIYHFSRGWGQDSLTNYDTGRGKVDAIVFSSDIRPSDIVISRYNYDLVLRLVGGSDQINVRYYFSNDGRSEYQLEEIRFFDGTVWNIETVKALALQGTNGVDTLRGYATDDYINAGADDDSVFGDSGNDTLDGGAGSDLIMGEAGNDQLLGGEGDDRLFGDIGNDILDGGMGNDSLYGGEGNDVLDGSAGNDLLDGGAGSDTYLFGRGSGLDTVNNYVYDASMPSKLDTIRLVGLNPEDVVFSREGNDLVIKVKGGDDMLRVKSHFFESGTPEQTYAIDQVQFGDGTVWSYTQLQREVLTGNSGADDLIGYASDDTLSGAEGDDTLSGLGGNDTLLGGAGNDSLYGGAGNDVLDGGAGNDLLDGGAGSDTYLFGRGSG</sequence>
<dbReference type="InterPro" id="IPR001343">
    <property type="entry name" value="Hemolysn_Ca-bd"/>
</dbReference>
<dbReference type="InterPro" id="IPR010566">
    <property type="entry name" value="Haemolys_ca-bd"/>
</dbReference>
<keyword evidence="2" id="KW-0964">Secreted</keyword>
<accession>A0A7Y8CKF6</accession>
<dbReference type="InterPro" id="IPR018511">
    <property type="entry name" value="Hemolysin-typ_Ca-bd_CS"/>
</dbReference>
<organism evidence="5 6">
    <name type="scientific">Pseudomonas gingeri</name>
    <dbReference type="NCBI Taxonomy" id="117681"/>
    <lineage>
        <taxon>Bacteria</taxon>
        <taxon>Pseudomonadati</taxon>
        <taxon>Pseudomonadota</taxon>
        <taxon>Gammaproteobacteria</taxon>
        <taxon>Pseudomonadales</taxon>
        <taxon>Pseudomonadaceae</taxon>
        <taxon>Pseudomonas</taxon>
    </lineage>
</organism>
<protein>
    <recommendedName>
        <fullName evidence="4">Haemolysin-type calcium binding-related domain-containing protein</fullName>
    </recommendedName>
</protein>
<comment type="caution">
    <text evidence="5">The sequence shown here is derived from an EMBL/GenBank/DDBJ whole genome shotgun (WGS) entry which is preliminary data.</text>
</comment>
<evidence type="ECO:0000259" key="4">
    <source>
        <dbReference type="Pfam" id="PF06594"/>
    </source>
</evidence>
<feature type="domain" description="Haemolysin-type calcium binding-related" evidence="4">
    <location>
        <begin position="931"/>
        <end position="976"/>
    </location>
</feature>
<dbReference type="Proteomes" id="UP000520592">
    <property type="component" value="Unassembled WGS sequence"/>
</dbReference>
<dbReference type="GO" id="GO:0005509">
    <property type="term" value="F:calcium ion binding"/>
    <property type="evidence" value="ECO:0007669"/>
    <property type="project" value="InterPro"/>
</dbReference>
<dbReference type="PANTHER" id="PTHR38340">
    <property type="entry name" value="S-LAYER PROTEIN"/>
    <property type="match status" value="1"/>
</dbReference>
<dbReference type="EMBL" id="JACAQD010000019">
    <property type="protein sequence ID" value="NWC34132.1"/>
    <property type="molecule type" value="Genomic_DNA"/>
</dbReference>
<keyword evidence="3" id="KW-0106">Calcium</keyword>
<dbReference type="GO" id="GO:0005576">
    <property type="term" value="C:extracellular region"/>
    <property type="evidence" value="ECO:0007669"/>
    <property type="project" value="UniProtKB-SubCell"/>
</dbReference>
<feature type="domain" description="Haemolysin-type calcium binding-related" evidence="4">
    <location>
        <begin position="729"/>
        <end position="771"/>
    </location>
</feature>
<proteinExistence type="predicted"/>
<evidence type="ECO:0000256" key="1">
    <source>
        <dbReference type="ARBA" id="ARBA00004613"/>
    </source>
</evidence>
<name>A0A7Y8CKF6_9PSED</name>
<comment type="subcellular location">
    <subcellularLocation>
        <location evidence="1">Secreted</location>
    </subcellularLocation>
</comment>
<gene>
    <name evidence="5" type="ORF">HX876_17145</name>
</gene>
<dbReference type="PRINTS" id="PR00313">
    <property type="entry name" value="CABNDNGRPT"/>
</dbReference>
<dbReference type="RefSeq" id="WP_305729458.1">
    <property type="nucleotide sequence ID" value="NZ_JACAQD010000019.1"/>
</dbReference>
<evidence type="ECO:0000313" key="5">
    <source>
        <dbReference type="EMBL" id="NWC34132.1"/>
    </source>
</evidence>
<dbReference type="PANTHER" id="PTHR38340:SF1">
    <property type="entry name" value="S-LAYER PROTEIN"/>
    <property type="match status" value="1"/>
</dbReference>
<feature type="non-terminal residue" evidence="5">
    <location>
        <position position="1061"/>
    </location>
</feature>
<dbReference type="Pfam" id="PF00353">
    <property type="entry name" value="HemolysinCabind"/>
    <property type="match status" value="6"/>
</dbReference>
<dbReference type="AlphaFoldDB" id="A0A7Y8CKF6"/>
<evidence type="ECO:0000256" key="2">
    <source>
        <dbReference type="ARBA" id="ARBA00022525"/>
    </source>
</evidence>
<dbReference type="InterPro" id="IPR011049">
    <property type="entry name" value="Serralysin-like_metalloprot_C"/>
</dbReference>
<dbReference type="Pfam" id="PF06594">
    <property type="entry name" value="HCBP_related"/>
    <property type="match status" value="2"/>
</dbReference>
<dbReference type="SUPFAM" id="SSF51120">
    <property type="entry name" value="beta-Roll"/>
    <property type="match status" value="3"/>
</dbReference>
<dbReference type="Gene3D" id="2.150.10.10">
    <property type="entry name" value="Serralysin-like metalloprotease, C-terminal"/>
    <property type="match status" value="4"/>
</dbReference>